<evidence type="ECO:0000313" key="2">
    <source>
        <dbReference type="Proteomes" id="UP000001307"/>
    </source>
</evidence>
<organism evidence="1">
    <name type="scientific">Oikopleura dioica</name>
    <name type="common">Tunicate</name>
    <dbReference type="NCBI Taxonomy" id="34765"/>
    <lineage>
        <taxon>Eukaryota</taxon>
        <taxon>Metazoa</taxon>
        <taxon>Chordata</taxon>
        <taxon>Tunicata</taxon>
        <taxon>Appendicularia</taxon>
        <taxon>Copelata</taxon>
        <taxon>Oikopleuridae</taxon>
        <taxon>Oikopleura</taxon>
    </lineage>
</organism>
<protein>
    <submittedName>
        <fullName evidence="1">Uncharacterized protein</fullName>
    </submittedName>
</protein>
<dbReference type="Proteomes" id="UP000001307">
    <property type="component" value="Unassembled WGS sequence"/>
</dbReference>
<proteinExistence type="predicted"/>
<dbReference type="EMBL" id="FN653127">
    <property type="protein sequence ID" value="CBY12524.1"/>
    <property type="molecule type" value="Genomic_DNA"/>
</dbReference>
<keyword evidence="2" id="KW-1185">Reference proteome</keyword>
<accession>E4XRX6</accession>
<dbReference type="OrthoDB" id="10454268at2759"/>
<name>E4XRX6_OIKDI</name>
<reference evidence="1" key="1">
    <citation type="journal article" date="2010" name="Science">
        <title>Plasticity of animal genome architecture unmasked by rapid evolution of a pelagic tunicate.</title>
        <authorList>
            <person name="Denoeud F."/>
            <person name="Henriet S."/>
            <person name="Mungpakdee S."/>
            <person name="Aury J.M."/>
            <person name="Da Silva C."/>
            <person name="Brinkmann H."/>
            <person name="Mikhaleva J."/>
            <person name="Olsen L.C."/>
            <person name="Jubin C."/>
            <person name="Canestro C."/>
            <person name="Bouquet J.M."/>
            <person name="Danks G."/>
            <person name="Poulain J."/>
            <person name="Campsteijn C."/>
            <person name="Adamski M."/>
            <person name="Cross I."/>
            <person name="Yadetie F."/>
            <person name="Muffato M."/>
            <person name="Louis A."/>
            <person name="Butcher S."/>
            <person name="Tsagkogeorga G."/>
            <person name="Konrad A."/>
            <person name="Singh S."/>
            <person name="Jensen M.F."/>
            <person name="Cong E.H."/>
            <person name="Eikeseth-Otteraa H."/>
            <person name="Noel B."/>
            <person name="Anthouard V."/>
            <person name="Porcel B.M."/>
            <person name="Kachouri-Lafond R."/>
            <person name="Nishino A."/>
            <person name="Ugolini M."/>
            <person name="Chourrout P."/>
            <person name="Nishida H."/>
            <person name="Aasland R."/>
            <person name="Huzurbazar S."/>
            <person name="Westhof E."/>
            <person name="Delsuc F."/>
            <person name="Lehrach H."/>
            <person name="Reinhardt R."/>
            <person name="Weissenbach J."/>
            <person name="Roy S.W."/>
            <person name="Artiguenave F."/>
            <person name="Postlethwait J.H."/>
            <person name="Manak J.R."/>
            <person name="Thompson E.M."/>
            <person name="Jaillon O."/>
            <person name="Du Pasquier L."/>
            <person name="Boudinot P."/>
            <person name="Liberles D.A."/>
            <person name="Volff J.N."/>
            <person name="Philippe H."/>
            <person name="Lenhard B."/>
            <person name="Roest Crollius H."/>
            <person name="Wincker P."/>
            <person name="Chourrout D."/>
        </authorList>
    </citation>
    <scope>NUCLEOTIDE SEQUENCE [LARGE SCALE GENOMIC DNA]</scope>
</reference>
<gene>
    <name evidence="1" type="ORF">GSOID_T00001921001</name>
</gene>
<dbReference type="AlphaFoldDB" id="E4XRX6"/>
<evidence type="ECO:0000313" key="1">
    <source>
        <dbReference type="EMBL" id="CBY12524.1"/>
    </source>
</evidence>
<dbReference type="InParanoid" id="E4XRX6"/>
<sequence>MTSLEENLVGRELINALDKSPEAAQGYQKTSFDYRPRFASADLTSKDLKLRKYSRDSGFGESLISEIPENLDDFFNFLPEPTPLLPDFSIPAIPTEQNEQNSCPWEELEQKCDEKMKKYFRPNPMIISMRMEARIQLEYKKLGLPDDGRPGSRLLERYVNQYGDNAHDALRDIKKLLEQISENSPEAEENGEINFSKINFSACQTSFKINKLRQHRELFIENIQAIVPNFPKSFCNDAFVFSLNDGYFGLTELKIKISNEIEAIKTIIHHVESLIPNPSSALIASRDRLISDLSSIDKTTTHSDALYKSFTSFVQLIIEQVDSDIYALPLPAPSAYSCQFY</sequence>